<sequence>MNIPVRRGTSSEDKQMALQRREGAQMAPFENNWPPFTFADIHREMEEMHRRLLDFRPFDMFSCWGDRNSTTWFRDINERMRNMHNDMLRFMRESGMPSFSEDWWCLPNMADCFTKDANGQTWFRIKFNLQSFDPEDIEVRVDDQLLSVQAKHSQRGSHSSSSQYFCRAMLLPDGVLTEKLKSALDKDGILTVEAPAPGVDAQRLYQGQTRRIPIEEGGRRKMLHDRRGHSRTRSRKENQKEYITEHHDGSRSLNITMPIDDIYSEEDLHVRLRGGHLIVEGERGDNRFSRSFPVPRHVDTGKLDAKLCNGVVTINGPVP</sequence>
<dbReference type="Gene3D" id="2.60.40.790">
    <property type="match status" value="2"/>
</dbReference>
<dbReference type="GO" id="GO:0009408">
    <property type="term" value="P:response to heat"/>
    <property type="evidence" value="ECO:0007669"/>
    <property type="project" value="TreeGrafter"/>
</dbReference>
<organism evidence="5">
    <name type="scientific">Mesocestoides corti</name>
    <name type="common">Flatworm</name>
    <dbReference type="NCBI Taxonomy" id="53468"/>
    <lineage>
        <taxon>Eukaryota</taxon>
        <taxon>Metazoa</taxon>
        <taxon>Spiralia</taxon>
        <taxon>Lophotrochozoa</taxon>
        <taxon>Platyhelminthes</taxon>
        <taxon>Cestoda</taxon>
        <taxon>Eucestoda</taxon>
        <taxon>Cyclophyllidea</taxon>
        <taxon>Mesocestoididae</taxon>
        <taxon>Mesocestoides</taxon>
    </lineage>
</organism>
<dbReference type="PANTHER" id="PTHR45640:SF26">
    <property type="entry name" value="RE23625P"/>
    <property type="match status" value="1"/>
</dbReference>
<dbReference type="WBParaSite" id="MCU_000945-RA">
    <property type="protein sequence ID" value="MCU_000945-RA"/>
    <property type="gene ID" value="MCU_000945"/>
</dbReference>
<feature type="domain" description="SHSP" evidence="4">
    <location>
        <begin position="105"/>
        <end position="215"/>
    </location>
</feature>
<evidence type="ECO:0000256" key="3">
    <source>
        <dbReference type="SAM" id="MobiDB-lite"/>
    </source>
</evidence>
<name>A0A5K3EJA5_MESCO</name>
<feature type="domain" description="SHSP" evidence="4">
    <location>
        <begin position="233"/>
        <end position="319"/>
    </location>
</feature>
<dbReference type="Pfam" id="PF00011">
    <property type="entry name" value="HSP20"/>
    <property type="match status" value="1"/>
</dbReference>
<feature type="region of interest" description="Disordered" evidence="3">
    <location>
        <begin position="215"/>
        <end position="249"/>
    </location>
</feature>
<dbReference type="CDD" id="cd06464">
    <property type="entry name" value="ACD_sHsps-like"/>
    <property type="match status" value="1"/>
</dbReference>
<dbReference type="InterPro" id="IPR002068">
    <property type="entry name" value="A-crystallin/Hsp20_dom"/>
</dbReference>
<proteinExistence type="inferred from homology"/>
<evidence type="ECO:0000313" key="5">
    <source>
        <dbReference type="WBParaSite" id="MCU_000945-RA"/>
    </source>
</evidence>
<dbReference type="AlphaFoldDB" id="A0A5K3EJA5"/>
<feature type="compositionally biased region" description="Basic and acidic residues" evidence="3">
    <location>
        <begin position="9"/>
        <end position="23"/>
    </location>
</feature>
<dbReference type="GO" id="GO:0042026">
    <property type="term" value="P:protein refolding"/>
    <property type="evidence" value="ECO:0007669"/>
    <property type="project" value="TreeGrafter"/>
</dbReference>
<dbReference type="PROSITE" id="PS01031">
    <property type="entry name" value="SHSP"/>
    <property type="match status" value="2"/>
</dbReference>
<dbReference type="GO" id="GO:0051082">
    <property type="term" value="F:unfolded protein binding"/>
    <property type="evidence" value="ECO:0007669"/>
    <property type="project" value="TreeGrafter"/>
</dbReference>
<feature type="compositionally biased region" description="Basic and acidic residues" evidence="3">
    <location>
        <begin position="235"/>
        <end position="249"/>
    </location>
</feature>
<dbReference type="InterPro" id="IPR008978">
    <property type="entry name" value="HSP20-like_chaperone"/>
</dbReference>
<evidence type="ECO:0000256" key="1">
    <source>
        <dbReference type="PROSITE-ProRule" id="PRU00285"/>
    </source>
</evidence>
<dbReference type="PANTHER" id="PTHR45640">
    <property type="entry name" value="HEAT SHOCK PROTEIN HSP-12.2-RELATED"/>
    <property type="match status" value="1"/>
</dbReference>
<feature type="region of interest" description="Disordered" evidence="3">
    <location>
        <begin position="1"/>
        <end position="24"/>
    </location>
</feature>
<dbReference type="GO" id="GO:0005634">
    <property type="term" value="C:nucleus"/>
    <property type="evidence" value="ECO:0007669"/>
    <property type="project" value="TreeGrafter"/>
</dbReference>
<evidence type="ECO:0000259" key="4">
    <source>
        <dbReference type="PROSITE" id="PS01031"/>
    </source>
</evidence>
<feature type="compositionally biased region" description="Basic residues" evidence="3">
    <location>
        <begin position="220"/>
        <end position="234"/>
    </location>
</feature>
<dbReference type="CDD" id="cd06526">
    <property type="entry name" value="metazoan_ACD"/>
    <property type="match status" value="1"/>
</dbReference>
<reference evidence="5" key="1">
    <citation type="submission" date="2019-11" db="UniProtKB">
        <authorList>
            <consortium name="WormBaseParasite"/>
        </authorList>
    </citation>
    <scope>IDENTIFICATION</scope>
</reference>
<evidence type="ECO:0000256" key="2">
    <source>
        <dbReference type="RuleBase" id="RU003616"/>
    </source>
</evidence>
<dbReference type="InterPro" id="IPR001436">
    <property type="entry name" value="Alpha-crystallin/sHSP_animal"/>
</dbReference>
<dbReference type="GO" id="GO:0005737">
    <property type="term" value="C:cytoplasm"/>
    <property type="evidence" value="ECO:0007669"/>
    <property type="project" value="TreeGrafter"/>
</dbReference>
<protein>
    <submittedName>
        <fullName evidence="5">SHSP domain-containing protein</fullName>
    </submittedName>
</protein>
<dbReference type="SUPFAM" id="SSF49764">
    <property type="entry name" value="HSP20-like chaperones"/>
    <property type="match status" value="2"/>
</dbReference>
<accession>A0A5K3EJA5</accession>
<comment type="similarity">
    <text evidence="1 2">Belongs to the small heat shock protein (HSP20) family.</text>
</comment>